<feature type="non-terminal residue" evidence="2">
    <location>
        <position position="1"/>
    </location>
</feature>
<evidence type="ECO:0000313" key="2">
    <source>
        <dbReference type="EMBL" id="DAZ97553.1"/>
    </source>
</evidence>
<accession>A0AAV2YWC6</accession>
<feature type="region of interest" description="Disordered" evidence="1">
    <location>
        <begin position="40"/>
        <end position="86"/>
    </location>
</feature>
<proteinExistence type="predicted"/>
<sequence length="86" mass="9013">SNTTLATVSAVLFGTGIATTNFVTYSASTTTYRFPVAVTGSGPAMSSAHRSPQSPTRMGRSGGTVSLGRALRLPQSRQLRHQSRTV</sequence>
<protein>
    <submittedName>
        <fullName evidence="2">Uncharacterized protein</fullName>
    </submittedName>
</protein>
<comment type="caution">
    <text evidence="2">The sequence shown here is derived from an EMBL/GenBank/DDBJ whole genome shotgun (WGS) entry which is preliminary data.</text>
</comment>
<organism evidence="2 3">
    <name type="scientific">Lagenidium giganteum</name>
    <dbReference type="NCBI Taxonomy" id="4803"/>
    <lineage>
        <taxon>Eukaryota</taxon>
        <taxon>Sar</taxon>
        <taxon>Stramenopiles</taxon>
        <taxon>Oomycota</taxon>
        <taxon>Peronosporomycetes</taxon>
        <taxon>Pythiales</taxon>
        <taxon>Pythiaceae</taxon>
    </lineage>
</organism>
<reference evidence="2" key="2">
    <citation type="journal article" date="2023" name="Microbiol Resour">
        <title>Decontamination and Annotation of the Draft Genome Sequence of the Oomycete Lagenidium giganteum ARSEF 373.</title>
        <authorList>
            <person name="Morgan W.R."/>
            <person name="Tartar A."/>
        </authorList>
    </citation>
    <scope>NUCLEOTIDE SEQUENCE</scope>
    <source>
        <strain evidence="2">ARSEF 373</strain>
    </source>
</reference>
<name>A0AAV2YWC6_9STRA</name>
<evidence type="ECO:0000256" key="1">
    <source>
        <dbReference type="SAM" id="MobiDB-lite"/>
    </source>
</evidence>
<reference evidence="2" key="1">
    <citation type="submission" date="2022-11" db="EMBL/GenBank/DDBJ databases">
        <authorList>
            <person name="Morgan W.R."/>
            <person name="Tartar A."/>
        </authorList>
    </citation>
    <scope>NUCLEOTIDE SEQUENCE</scope>
    <source>
        <strain evidence="2">ARSEF 373</strain>
    </source>
</reference>
<dbReference type="Proteomes" id="UP001146120">
    <property type="component" value="Unassembled WGS sequence"/>
</dbReference>
<gene>
    <name evidence="2" type="ORF">N0F65_005525</name>
</gene>
<evidence type="ECO:0000313" key="3">
    <source>
        <dbReference type="Proteomes" id="UP001146120"/>
    </source>
</evidence>
<keyword evidence="3" id="KW-1185">Reference proteome</keyword>
<dbReference type="AlphaFoldDB" id="A0AAV2YWC6"/>
<dbReference type="EMBL" id="DAKRPA010000131">
    <property type="protein sequence ID" value="DAZ97553.1"/>
    <property type="molecule type" value="Genomic_DNA"/>
</dbReference>